<comment type="similarity">
    <text evidence="2 4">Belongs to the trehalose phosphatase family.</text>
</comment>
<dbReference type="InterPro" id="IPR006379">
    <property type="entry name" value="HAD-SF_hydro_IIB"/>
</dbReference>
<comment type="cofactor">
    <cofactor evidence="4">
        <name>Mg(2+)</name>
        <dbReference type="ChEBI" id="CHEBI:18420"/>
    </cofactor>
</comment>
<keyword evidence="4" id="KW-0479">Metal-binding</keyword>
<dbReference type="Gene3D" id="3.40.50.1000">
    <property type="entry name" value="HAD superfamily/HAD-like"/>
    <property type="match status" value="1"/>
</dbReference>
<comment type="function">
    <text evidence="4">Removes the phosphate from trehalose 6-phosphate to produce free trehalose.</text>
</comment>
<dbReference type="UniPathway" id="UPA00299"/>
<dbReference type="NCBIfam" id="TIGR00685">
    <property type="entry name" value="T6PP"/>
    <property type="match status" value="1"/>
</dbReference>
<comment type="catalytic activity">
    <reaction evidence="4">
        <text>alpha,alpha-trehalose 6-phosphate + H2O = alpha,alpha-trehalose + phosphate</text>
        <dbReference type="Rhea" id="RHEA:23420"/>
        <dbReference type="ChEBI" id="CHEBI:15377"/>
        <dbReference type="ChEBI" id="CHEBI:16551"/>
        <dbReference type="ChEBI" id="CHEBI:43474"/>
        <dbReference type="ChEBI" id="CHEBI:58429"/>
        <dbReference type="EC" id="3.1.3.12"/>
    </reaction>
</comment>
<evidence type="ECO:0000313" key="6">
    <source>
        <dbReference type="Proteomes" id="UP000186609"/>
    </source>
</evidence>
<dbReference type="CDD" id="cd01627">
    <property type="entry name" value="HAD_TPP"/>
    <property type="match status" value="1"/>
</dbReference>
<protein>
    <recommendedName>
        <fullName evidence="4">Trehalose 6-phosphate phosphatase</fullName>
        <ecNumber evidence="4">3.1.3.12</ecNumber>
    </recommendedName>
</protein>
<gene>
    <name evidence="5" type="ORF">RD110_05495</name>
</gene>
<evidence type="ECO:0000256" key="4">
    <source>
        <dbReference type="RuleBase" id="RU361117"/>
    </source>
</evidence>
<dbReference type="Proteomes" id="UP000186609">
    <property type="component" value="Chromosome"/>
</dbReference>
<evidence type="ECO:0000256" key="2">
    <source>
        <dbReference type="ARBA" id="ARBA00008770"/>
    </source>
</evidence>
<proteinExistence type="inferred from homology"/>
<dbReference type="InterPro" id="IPR044651">
    <property type="entry name" value="OTSB-like"/>
</dbReference>
<dbReference type="AlphaFoldDB" id="A0A1P8JSJ5"/>
<keyword evidence="6" id="KW-1185">Reference proteome</keyword>
<sequence>MQSLPRLTQPAALFLDFDGTLVDLADQPELVHVPSELVPLLTALQARFDGALAVVSGRRIVDIDTFLAPLELPAAGEHGARRRDAAGTLFEAEPHDLQRVIDAVLPLAEKHPGLRLERKEAAVALHYRHAPSLEALCRDTLVEVLRNEPALTLLHGKFVFEAKPLGVSKGSAIEAFMREAPFTGRQPVFAGDDVTDEAGFEAVRRLGGLGIKIGLGPTMAQHRCASPAELLSWMTSLLEAH</sequence>
<dbReference type="STRING" id="1842727.RD110_05495"/>
<dbReference type="InterPro" id="IPR023214">
    <property type="entry name" value="HAD_sf"/>
</dbReference>
<evidence type="ECO:0000313" key="5">
    <source>
        <dbReference type="EMBL" id="APW36710.1"/>
    </source>
</evidence>
<dbReference type="GO" id="GO:0046872">
    <property type="term" value="F:metal ion binding"/>
    <property type="evidence" value="ECO:0007669"/>
    <property type="project" value="UniProtKB-KW"/>
</dbReference>
<organism evidence="5 6">
    <name type="scientific">Rhodoferax koreensis</name>
    <dbReference type="NCBI Taxonomy" id="1842727"/>
    <lineage>
        <taxon>Bacteria</taxon>
        <taxon>Pseudomonadati</taxon>
        <taxon>Pseudomonadota</taxon>
        <taxon>Betaproteobacteria</taxon>
        <taxon>Burkholderiales</taxon>
        <taxon>Comamonadaceae</taxon>
        <taxon>Rhodoferax</taxon>
    </lineage>
</organism>
<comment type="pathway">
    <text evidence="1 4">Glycan biosynthesis; trehalose biosynthesis.</text>
</comment>
<dbReference type="KEGG" id="rhy:RD110_05495"/>
<dbReference type="GO" id="GO:0004805">
    <property type="term" value="F:trehalose-phosphatase activity"/>
    <property type="evidence" value="ECO:0007669"/>
    <property type="project" value="UniProtKB-EC"/>
</dbReference>
<dbReference type="NCBIfam" id="TIGR01484">
    <property type="entry name" value="HAD-SF-IIB"/>
    <property type="match status" value="1"/>
</dbReference>
<dbReference type="RefSeq" id="WP_076197432.1">
    <property type="nucleotide sequence ID" value="NZ_CP019236.1"/>
</dbReference>
<reference evidence="5 6" key="1">
    <citation type="submission" date="2017-01" db="EMBL/GenBank/DDBJ databases">
        <authorList>
            <person name="Mah S.A."/>
            <person name="Swanson W.J."/>
            <person name="Moy G.W."/>
            <person name="Vacquier V.D."/>
        </authorList>
    </citation>
    <scope>NUCLEOTIDE SEQUENCE [LARGE SCALE GENOMIC DNA]</scope>
    <source>
        <strain evidence="5 6">DCY110</strain>
    </source>
</reference>
<dbReference type="PANTHER" id="PTHR43768:SF3">
    <property type="entry name" value="TREHALOSE 6-PHOSPHATE PHOSPHATASE"/>
    <property type="match status" value="1"/>
</dbReference>
<dbReference type="SUPFAM" id="SSF56784">
    <property type="entry name" value="HAD-like"/>
    <property type="match status" value="1"/>
</dbReference>
<accession>A0A1P8JSJ5</accession>
<keyword evidence="4" id="KW-0460">Magnesium</keyword>
<dbReference type="OrthoDB" id="9814913at2"/>
<dbReference type="InterPro" id="IPR036412">
    <property type="entry name" value="HAD-like_sf"/>
</dbReference>
<dbReference type="PANTHER" id="PTHR43768">
    <property type="entry name" value="TREHALOSE 6-PHOSPHATE PHOSPHATASE"/>
    <property type="match status" value="1"/>
</dbReference>
<name>A0A1P8JSJ5_9BURK</name>
<dbReference type="EC" id="3.1.3.12" evidence="4"/>
<dbReference type="Gene3D" id="3.30.70.1020">
    <property type="entry name" value="Trehalose-6-phosphate phosphatase related protein, domain 2"/>
    <property type="match status" value="1"/>
</dbReference>
<dbReference type="Pfam" id="PF02358">
    <property type="entry name" value="Trehalose_PPase"/>
    <property type="match status" value="1"/>
</dbReference>
<dbReference type="GO" id="GO:0005992">
    <property type="term" value="P:trehalose biosynthetic process"/>
    <property type="evidence" value="ECO:0007669"/>
    <property type="project" value="UniProtKB-UniPathway"/>
</dbReference>
<dbReference type="EMBL" id="CP019236">
    <property type="protein sequence ID" value="APW36710.1"/>
    <property type="molecule type" value="Genomic_DNA"/>
</dbReference>
<evidence type="ECO:0000256" key="1">
    <source>
        <dbReference type="ARBA" id="ARBA00005199"/>
    </source>
</evidence>
<keyword evidence="3 4" id="KW-0378">Hydrolase</keyword>
<dbReference type="InterPro" id="IPR003337">
    <property type="entry name" value="Trehalose_PPase"/>
</dbReference>
<evidence type="ECO:0000256" key="3">
    <source>
        <dbReference type="ARBA" id="ARBA00022801"/>
    </source>
</evidence>